<keyword evidence="2" id="KW-1185">Reference proteome</keyword>
<dbReference type="STRING" id="525263.HMPREF0298_1608"/>
<dbReference type="InterPro" id="IPR009003">
    <property type="entry name" value="Peptidase_S1_PA"/>
</dbReference>
<name>C0XT38_CORLD</name>
<evidence type="ECO:0008006" key="3">
    <source>
        <dbReference type="Google" id="ProtNLM"/>
    </source>
</evidence>
<gene>
    <name evidence="1" type="ORF">HMPREF0298_1608</name>
</gene>
<accession>C0XT38</accession>
<dbReference type="eggNOG" id="COG0265">
    <property type="taxonomic scope" value="Bacteria"/>
</dbReference>
<dbReference type="Gene3D" id="2.40.10.120">
    <property type="match status" value="1"/>
</dbReference>
<dbReference type="Pfam" id="PF13365">
    <property type="entry name" value="Trypsin_2"/>
    <property type="match status" value="1"/>
</dbReference>
<comment type="caution">
    <text evidence="1">The sequence shown here is derived from an EMBL/GenBank/DDBJ whole genome shotgun (WGS) entry which is preliminary data.</text>
</comment>
<reference evidence="1" key="1">
    <citation type="submission" date="2009-01" db="EMBL/GenBank/DDBJ databases">
        <authorList>
            <person name="Qin X."/>
            <person name="Bachman B."/>
            <person name="Battles P."/>
            <person name="Bell A."/>
            <person name="Bess C."/>
            <person name="Bickham C."/>
            <person name="Chaboub L."/>
            <person name="Chen D."/>
            <person name="Coyle M."/>
            <person name="Deiros D.R."/>
            <person name="Dinh H."/>
            <person name="Forbes L."/>
            <person name="Fowler G."/>
            <person name="Francisco L."/>
            <person name="Fu Q."/>
            <person name="Gubbala S."/>
            <person name="Hale W."/>
            <person name="Han Y."/>
            <person name="Hemphill L."/>
            <person name="Highlander S.K."/>
            <person name="Hirani K."/>
            <person name="Hogues M."/>
            <person name="Jackson L."/>
            <person name="Jakkamsetti A."/>
            <person name="Javaid M."/>
            <person name="Jiang H."/>
            <person name="Korchina V."/>
            <person name="Kovar C."/>
            <person name="Lara F."/>
            <person name="Lee S."/>
            <person name="Mata R."/>
            <person name="Mathew T."/>
            <person name="Moen C."/>
            <person name="Morales K."/>
            <person name="Munidasa M."/>
            <person name="Nazareth L."/>
            <person name="Ngo R."/>
            <person name="Nguyen L."/>
            <person name="Okwuonu G."/>
            <person name="Ongeri F."/>
            <person name="Patil S."/>
            <person name="Petrosino J."/>
            <person name="Pham C."/>
            <person name="Pham P."/>
            <person name="Pu L.-L."/>
            <person name="Puazo M."/>
            <person name="Raj R."/>
            <person name="Reid J."/>
            <person name="Rouhana J."/>
            <person name="Saada N."/>
            <person name="Shang Y."/>
            <person name="Simmons D."/>
            <person name="Thornton R."/>
            <person name="Warren J."/>
            <person name="Weissenberger G."/>
            <person name="Zhang J."/>
            <person name="Zhang L."/>
            <person name="Zhou C."/>
            <person name="Zhu D."/>
            <person name="Muzny D."/>
            <person name="Worley K."/>
            <person name="Gibbs R."/>
        </authorList>
    </citation>
    <scope>NUCLEOTIDE SEQUENCE [LARGE SCALE GENOMIC DNA]</scope>
    <source>
        <strain evidence="1">DSM 44291</strain>
    </source>
</reference>
<organism evidence="1 2">
    <name type="scientific">Corynebacterium lipophiloflavum (strain ATCC 700352 / DSM 44291 / CCUG 37336 / JCM 10383 / DMMZ 1944)</name>
    <dbReference type="NCBI Taxonomy" id="525263"/>
    <lineage>
        <taxon>Bacteria</taxon>
        <taxon>Bacillati</taxon>
        <taxon>Actinomycetota</taxon>
        <taxon>Actinomycetes</taxon>
        <taxon>Mycobacteriales</taxon>
        <taxon>Corynebacteriaceae</taxon>
        <taxon>Corynebacterium</taxon>
    </lineage>
</organism>
<sequence>MHVRTHLVARLAHPSGYCSGTLLSPTTVLTCAHFFRGVDRLVNVYVAGTRRRVKDLEVIAGTDIAIAYVSPVRVDADTVFPTFGAAPPTFAPTATFGFGGKLRHPAARDGRFLSTMPFALSRNLRTVVQPAGVIFNTTPAVKGDSGGPVIANGKVFAVQSLILDPFGINLGVATVSLIDERVRESVDKRAR</sequence>
<evidence type="ECO:0000313" key="1">
    <source>
        <dbReference type="EMBL" id="EEI16577.1"/>
    </source>
</evidence>
<proteinExistence type="predicted"/>
<dbReference type="Proteomes" id="UP000006196">
    <property type="component" value="Unassembled WGS sequence"/>
</dbReference>
<dbReference type="SUPFAM" id="SSF50494">
    <property type="entry name" value="Trypsin-like serine proteases"/>
    <property type="match status" value="1"/>
</dbReference>
<dbReference type="HOGENOM" id="CLU_116630_0_0_11"/>
<evidence type="ECO:0000313" key="2">
    <source>
        <dbReference type="Proteomes" id="UP000006196"/>
    </source>
</evidence>
<protein>
    <recommendedName>
        <fullName evidence="3">Trypsin</fullName>
    </recommendedName>
</protein>
<dbReference type="AlphaFoldDB" id="C0XT38"/>
<dbReference type="EMBL" id="ACHJ01000123">
    <property type="protein sequence ID" value="EEI16577.1"/>
    <property type="molecule type" value="Genomic_DNA"/>
</dbReference>